<dbReference type="NCBIfam" id="TIGR03026">
    <property type="entry name" value="NDP-sugDHase"/>
    <property type="match status" value="1"/>
</dbReference>
<dbReference type="SMART" id="SM00984">
    <property type="entry name" value="UDPG_MGDP_dh_C"/>
    <property type="match status" value="1"/>
</dbReference>
<evidence type="ECO:0000256" key="3">
    <source>
        <dbReference type="PIRNR" id="PIRNR000124"/>
    </source>
</evidence>
<protein>
    <submittedName>
        <fullName evidence="5">UDP-N-acetyl-D-mannosamine dehydrogenase</fullName>
        <ecNumber evidence="5">1.1.1.336</ecNumber>
    </submittedName>
</protein>
<evidence type="ECO:0000313" key="5">
    <source>
        <dbReference type="EMBL" id="QHC01483.1"/>
    </source>
</evidence>
<dbReference type="PIRSF" id="PIRSF500136">
    <property type="entry name" value="UDP_ManNAc_DH"/>
    <property type="match status" value="1"/>
</dbReference>
<dbReference type="Pfam" id="PF03721">
    <property type="entry name" value="UDPG_MGDP_dh_N"/>
    <property type="match status" value="1"/>
</dbReference>
<dbReference type="SUPFAM" id="SSF52413">
    <property type="entry name" value="UDP-glucose/GDP-mannose dehydrogenase C-terminal domain"/>
    <property type="match status" value="1"/>
</dbReference>
<dbReference type="InParanoid" id="A0A7L4YRB1"/>
<keyword evidence="2" id="KW-0520">NAD</keyword>
<dbReference type="GO" id="GO:0089714">
    <property type="term" value="F:UDP-N-acetyl-D-mannosamine dehydrogenase activity"/>
    <property type="evidence" value="ECO:0007669"/>
    <property type="project" value="UniProtKB-EC"/>
</dbReference>
<gene>
    <name evidence="5" type="primary">wecC</name>
    <name evidence="5" type="ORF">EK0264_15085</name>
</gene>
<dbReference type="InterPro" id="IPR014027">
    <property type="entry name" value="UDP-Glc/GDP-Man_DH_C"/>
</dbReference>
<dbReference type="EMBL" id="CP047156">
    <property type="protein sequence ID" value="QHC01483.1"/>
    <property type="molecule type" value="Genomic_DNA"/>
</dbReference>
<feature type="domain" description="UDP-glucose/GDP-mannose dehydrogenase C-terminal" evidence="4">
    <location>
        <begin position="322"/>
        <end position="421"/>
    </location>
</feature>
<dbReference type="PIRSF" id="PIRSF000124">
    <property type="entry name" value="UDPglc_GDPman_dh"/>
    <property type="match status" value="1"/>
</dbReference>
<dbReference type="GO" id="GO:0000271">
    <property type="term" value="P:polysaccharide biosynthetic process"/>
    <property type="evidence" value="ECO:0007669"/>
    <property type="project" value="InterPro"/>
</dbReference>
<dbReference type="NCBIfam" id="NF008286">
    <property type="entry name" value="PRK11064.1"/>
    <property type="match status" value="1"/>
</dbReference>
<evidence type="ECO:0000259" key="4">
    <source>
        <dbReference type="SMART" id="SM00984"/>
    </source>
</evidence>
<dbReference type="GO" id="GO:0051287">
    <property type="term" value="F:NAD binding"/>
    <property type="evidence" value="ECO:0007669"/>
    <property type="project" value="InterPro"/>
</dbReference>
<organism evidence="5 6">
    <name type="scientific">Epidermidibacterium keratini</name>
    <dbReference type="NCBI Taxonomy" id="1891644"/>
    <lineage>
        <taxon>Bacteria</taxon>
        <taxon>Bacillati</taxon>
        <taxon>Actinomycetota</taxon>
        <taxon>Actinomycetes</taxon>
        <taxon>Sporichthyales</taxon>
        <taxon>Sporichthyaceae</taxon>
        <taxon>Epidermidibacterium</taxon>
    </lineage>
</organism>
<dbReference type="EC" id="1.1.1.336" evidence="5"/>
<dbReference type="InterPro" id="IPR028359">
    <property type="entry name" value="UDP_ManNAc/GlcNAc_DH"/>
</dbReference>
<dbReference type="RefSeq" id="WP_159546618.1">
    <property type="nucleotide sequence ID" value="NZ_CP047156.1"/>
</dbReference>
<dbReference type="InterPro" id="IPR001732">
    <property type="entry name" value="UDP-Glc/GDP-Man_DH_N"/>
</dbReference>
<dbReference type="SUPFAM" id="SSF51735">
    <property type="entry name" value="NAD(P)-binding Rossmann-fold domains"/>
    <property type="match status" value="1"/>
</dbReference>
<dbReference type="Pfam" id="PF03720">
    <property type="entry name" value="UDPG_MGDP_dh_C"/>
    <property type="match status" value="1"/>
</dbReference>
<reference evidence="5 6" key="1">
    <citation type="journal article" date="2018" name="Int. J. Syst. Evol. Microbiol.">
        <title>Epidermidibacterium keratini gen. nov., sp. nov., a member of the family Sporichthyaceae, isolated from keratin epidermis.</title>
        <authorList>
            <person name="Lee D.G."/>
            <person name="Trujillo M.E."/>
            <person name="Kang S."/>
            <person name="Nam J.J."/>
            <person name="Kim Y.J."/>
        </authorList>
    </citation>
    <scope>NUCLEOTIDE SEQUENCE [LARGE SCALE GENOMIC DNA]</scope>
    <source>
        <strain evidence="5 6">EPI-7</strain>
    </source>
</reference>
<dbReference type="OrthoDB" id="5193947at2"/>
<dbReference type="SUPFAM" id="SSF48179">
    <property type="entry name" value="6-phosphogluconate dehydrogenase C-terminal domain-like"/>
    <property type="match status" value="1"/>
</dbReference>
<dbReference type="InterPro" id="IPR008927">
    <property type="entry name" value="6-PGluconate_DH-like_C_sf"/>
</dbReference>
<dbReference type="Gene3D" id="1.20.5.100">
    <property type="entry name" value="Cytochrome c1, transmembrane anchor, C-terminal"/>
    <property type="match status" value="1"/>
</dbReference>
<dbReference type="KEGG" id="eke:EK0264_15085"/>
<dbReference type="Pfam" id="PF00984">
    <property type="entry name" value="UDPG_MGDP_dh"/>
    <property type="match status" value="1"/>
</dbReference>
<evidence type="ECO:0000256" key="1">
    <source>
        <dbReference type="ARBA" id="ARBA00023002"/>
    </source>
</evidence>
<keyword evidence="6" id="KW-1185">Reference proteome</keyword>
<proteinExistence type="inferred from homology"/>
<dbReference type="Proteomes" id="UP000463857">
    <property type="component" value="Chromosome"/>
</dbReference>
<dbReference type="Gene3D" id="3.40.50.720">
    <property type="entry name" value="NAD(P)-binding Rossmann-like Domain"/>
    <property type="match status" value="2"/>
</dbReference>
<dbReference type="GO" id="GO:0016628">
    <property type="term" value="F:oxidoreductase activity, acting on the CH-CH group of donors, NAD or NADP as acceptor"/>
    <property type="evidence" value="ECO:0007669"/>
    <property type="project" value="InterPro"/>
</dbReference>
<dbReference type="InterPro" id="IPR036291">
    <property type="entry name" value="NAD(P)-bd_dom_sf"/>
</dbReference>
<dbReference type="InterPro" id="IPR017476">
    <property type="entry name" value="UDP-Glc/GDP-Man"/>
</dbReference>
<dbReference type="InterPro" id="IPR014026">
    <property type="entry name" value="UDP-Glc/GDP-Man_DH_dimer"/>
</dbReference>
<dbReference type="PANTHER" id="PTHR43491">
    <property type="entry name" value="UDP-N-ACETYL-D-MANNOSAMINE DEHYDROGENASE"/>
    <property type="match status" value="1"/>
</dbReference>
<name>A0A7L4YRB1_9ACTN</name>
<evidence type="ECO:0000256" key="2">
    <source>
        <dbReference type="ARBA" id="ARBA00023027"/>
    </source>
</evidence>
<evidence type="ECO:0000313" key="6">
    <source>
        <dbReference type="Proteomes" id="UP000463857"/>
    </source>
</evidence>
<dbReference type="AlphaFoldDB" id="A0A7L4YRB1"/>
<dbReference type="PANTHER" id="PTHR43491:SF1">
    <property type="entry name" value="UDP-N-ACETYL-D-MANNOSAMINE DEHYDROGENASE"/>
    <property type="match status" value="1"/>
</dbReference>
<accession>A0A7L4YRB1</accession>
<comment type="similarity">
    <text evidence="3">Belongs to the UDP-glucose/GDP-mannose dehydrogenase family.</text>
</comment>
<sequence length="421" mass="45770">MTRPIETTYGFDTVCVVGLGYIGLPTAAFIASKGLQVIGVDINPAYVERINRGEVPFFEPDFEATLAGVVAQRRLVAQTSTPQADAYIVAVPTPFTTDHEADLSYIEAAARSIAPQLRGGELIVLESTSPPGATDRLAEIILQQRPDLSTTDGTPTSVYFAHCPERVLPGRIMLELAENDRVIGGLSPRATELARDLYGTFCSGELLLTDAVTAEMAKLTENAFRDVNIAFANELSIICDKLGIDVWELIELANHHPRVNILNPGPGVGGHCIAVDPWFIVAAAKDEAGLIRQARKVNDSKPDFVLQKVCGLAGRFRAPTIAALGISFKADIDDLRESPAVEIVNDLAQRLPRADIRVVEPHVDSLPNRLAQHTNVQKQDLESAIADCDIVLMLVDHSAFKRLDRAAVDEKILVDTRGVWR</sequence>
<keyword evidence="1 5" id="KW-0560">Oxidoreductase</keyword>
<dbReference type="InterPro" id="IPR036220">
    <property type="entry name" value="UDP-Glc/GDP-Man_DH_C_sf"/>
</dbReference>